<organism evidence="1">
    <name type="scientific">Triticum urartu</name>
    <name type="common">Red wild einkorn</name>
    <name type="synonym">Crithodium urartu</name>
    <dbReference type="NCBI Taxonomy" id="4572"/>
    <lineage>
        <taxon>Eukaryota</taxon>
        <taxon>Viridiplantae</taxon>
        <taxon>Streptophyta</taxon>
        <taxon>Embryophyta</taxon>
        <taxon>Tracheophyta</taxon>
        <taxon>Spermatophyta</taxon>
        <taxon>Magnoliopsida</taxon>
        <taxon>Liliopsida</taxon>
        <taxon>Poales</taxon>
        <taxon>Poaceae</taxon>
        <taxon>BOP clade</taxon>
        <taxon>Pooideae</taxon>
        <taxon>Triticodae</taxon>
        <taxon>Triticeae</taxon>
        <taxon>Triticinae</taxon>
        <taxon>Triticum</taxon>
    </lineage>
</organism>
<proteinExistence type="predicted"/>
<accession>M8ANV0</accession>
<protein>
    <submittedName>
        <fullName evidence="1">Uncharacterized protein</fullName>
    </submittedName>
</protein>
<sequence>MAAGSSSVTHWYQLCHAIDAASRVGIRGGASRCRTSRTWLQGNNTGEENEKELHAAVVVLVVVLLQPHPTVRRSSTSGGSEKKERR</sequence>
<name>M8ANV0_TRIUA</name>
<dbReference type="EMBL" id="KD027524">
    <property type="protein sequence ID" value="EMS66785.1"/>
    <property type="molecule type" value="Genomic_DNA"/>
</dbReference>
<evidence type="ECO:0000313" key="1">
    <source>
        <dbReference type="EMBL" id="EMS66785.1"/>
    </source>
</evidence>
<dbReference type="AlphaFoldDB" id="M8ANV0"/>
<gene>
    <name evidence="1" type="ORF">TRIUR3_21268</name>
</gene>
<reference evidence="1" key="1">
    <citation type="journal article" date="2013" name="Nature">
        <title>Draft genome of the wheat A-genome progenitor Triticum urartu.</title>
        <authorList>
            <person name="Ling H.Q."/>
            <person name="Zhao S."/>
            <person name="Liu D."/>
            <person name="Wang J."/>
            <person name="Sun H."/>
            <person name="Zhang C."/>
            <person name="Fan H."/>
            <person name="Li D."/>
            <person name="Dong L."/>
            <person name="Tao Y."/>
            <person name="Gao C."/>
            <person name="Wu H."/>
            <person name="Li Y."/>
            <person name="Cui Y."/>
            <person name="Guo X."/>
            <person name="Zheng S."/>
            <person name="Wang B."/>
            <person name="Yu K."/>
            <person name="Liang Q."/>
            <person name="Yang W."/>
            <person name="Lou X."/>
            <person name="Chen J."/>
            <person name="Feng M."/>
            <person name="Jian J."/>
            <person name="Zhang X."/>
            <person name="Luo G."/>
            <person name="Jiang Y."/>
            <person name="Liu J."/>
            <person name="Wang Z."/>
            <person name="Sha Y."/>
            <person name="Zhang B."/>
            <person name="Wu H."/>
            <person name="Tang D."/>
            <person name="Shen Q."/>
            <person name="Xue P."/>
            <person name="Zou S."/>
            <person name="Wang X."/>
            <person name="Liu X."/>
            <person name="Wang F."/>
            <person name="Yang Y."/>
            <person name="An X."/>
            <person name="Dong Z."/>
            <person name="Zhang K."/>
            <person name="Zhang X."/>
            <person name="Luo M.C."/>
            <person name="Dvorak J."/>
            <person name="Tong Y."/>
            <person name="Wang J."/>
            <person name="Yang H."/>
            <person name="Li Z."/>
            <person name="Wang D."/>
            <person name="Zhang A."/>
            <person name="Wang J."/>
        </authorList>
    </citation>
    <scope>NUCLEOTIDE SEQUENCE</scope>
</reference>